<dbReference type="EnsemblMetazoa" id="XM_038205344.1">
    <property type="protein sequence ID" value="XP_038061272.1"/>
    <property type="gene ID" value="LOC119731998"/>
</dbReference>
<dbReference type="OMA" id="IRHRFIA"/>
<proteinExistence type="predicted"/>
<dbReference type="GeneID" id="119731998"/>
<sequence>MVCMLLMNVSWQSSHKCVRQRCSILDSDCQNLPLSKSFNYIAFSSNFLAPAVLFKIATVPDRRFSYRFKFLDGHQGGEFALMQSAYVATINVMRSIEGPKEYNLDVEMEVYQRGVLAARYVSKIFFNISEYPF</sequence>
<reference evidence="3" key="1">
    <citation type="submission" date="2022-11" db="UniProtKB">
        <authorList>
            <consortium name="EnsemblMetazoa"/>
        </authorList>
    </citation>
    <scope>IDENTIFICATION</scope>
</reference>
<protein>
    <recommendedName>
        <fullName evidence="2">Fibulin C-terminal Ig-like domain-containing protein</fullName>
    </recommendedName>
</protein>
<dbReference type="Proteomes" id="UP000887568">
    <property type="component" value="Unplaced"/>
</dbReference>
<feature type="domain" description="Fibulin C-terminal Ig-like" evidence="2">
    <location>
        <begin position="37"/>
        <end position="130"/>
    </location>
</feature>
<dbReference type="InterPro" id="IPR055088">
    <property type="entry name" value="Fibulin_C"/>
</dbReference>
<evidence type="ECO:0000259" key="2">
    <source>
        <dbReference type="Pfam" id="PF22914"/>
    </source>
</evidence>
<evidence type="ECO:0000313" key="4">
    <source>
        <dbReference type="Proteomes" id="UP000887568"/>
    </source>
</evidence>
<keyword evidence="1" id="KW-0677">Repeat</keyword>
<evidence type="ECO:0000313" key="3">
    <source>
        <dbReference type="EnsemblMetazoa" id="XP_038061272.1"/>
    </source>
</evidence>
<name>A0A914ABP4_PATMI</name>
<dbReference type="OrthoDB" id="9225833at2759"/>
<dbReference type="Pfam" id="PF22914">
    <property type="entry name" value="Fibulin_C"/>
    <property type="match status" value="1"/>
</dbReference>
<accession>A0A914ABP4</accession>
<evidence type="ECO:0000256" key="1">
    <source>
        <dbReference type="ARBA" id="ARBA00022737"/>
    </source>
</evidence>
<dbReference type="AlphaFoldDB" id="A0A914ABP4"/>
<organism evidence="3 4">
    <name type="scientific">Patiria miniata</name>
    <name type="common">Bat star</name>
    <name type="synonym">Asterina miniata</name>
    <dbReference type="NCBI Taxonomy" id="46514"/>
    <lineage>
        <taxon>Eukaryota</taxon>
        <taxon>Metazoa</taxon>
        <taxon>Echinodermata</taxon>
        <taxon>Eleutherozoa</taxon>
        <taxon>Asterozoa</taxon>
        <taxon>Asteroidea</taxon>
        <taxon>Valvatacea</taxon>
        <taxon>Valvatida</taxon>
        <taxon>Asterinidae</taxon>
        <taxon>Patiria</taxon>
    </lineage>
</organism>
<keyword evidence="4" id="KW-1185">Reference proteome</keyword>
<dbReference type="RefSeq" id="XP_038061272.1">
    <property type="nucleotide sequence ID" value="XM_038205344.1"/>
</dbReference>